<feature type="transmembrane region" description="Helical" evidence="1">
    <location>
        <begin position="111"/>
        <end position="133"/>
    </location>
</feature>
<proteinExistence type="predicted"/>
<dbReference type="AlphaFoldDB" id="A0A9Y1FK06"/>
<keyword evidence="1" id="KW-1133">Transmembrane helix</keyword>
<keyword evidence="1" id="KW-0472">Membrane</keyword>
<protein>
    <submittedName>
        <fullName evidence="2">Uncharacterized protein</fullName>
    </submittedName>
</protein>
<reference evidence="2" key="1">
    <citation type="journal article" date="2022" name="Nat. Microbiol.">
        <title>Unique mobile elements and scalable gene flow at the prokaryote-eukaryote boundary revealed by circularized Asgard archaea genomes.</title>
        <authorList>
            <person name="Wu F."/>
            <person name="Speth D.R."/>
            <person name="Philosof A."/>
            <person name="Cremiere A."/>
            <person name="Narayanan A."/>
            <person name="Barco R.A."/>
            <person name="Connon S.A."/>
            <person name="Amend J.P."/>
            <person name="Antoshechkin I.A."/>
            <person name="Orphan V.J."/>
        </authorList>
    </citation>
    <scope>NUCLEOTIDE SEQUENCE</scope>
    <source>
        <strain evidence="2">PM71</strain>
    </source>
</reference>
<gene>
    <name evidence="2" type="ORF">K9W45_10505</name>
</gene>
<keyword evidence="1" id="KW-0812">Transmembrane</keyword>
<evidence type="ECO:0000313" key="2">
    <source>
        <dbReference type="EMBL" id="UJG40257.1"/>
    </source>
</evidence>
<feature type="transmembrane region" description="Helical" evidence="1">
    <location>
        <begin position="207"/>
        <end position="228"/>
    </location>
</feature>
<dbReference type="Proteomes" id="UP001201020">
    <property type="component" value="Chromosome"/>
</dbReference>
<feature type="transmembrane region" description="Helical" evidence="1">
    <location>
        <begin position="69"/>
        <end position="90"/>
    </location>
</feature>
<name>A0A9Y1FK06_9ARCH</name>
<dbReference type="EMBL" id="CP084166">
    <property type="protein sequence ID" value="UJG40257.1"/>
    <property type="molecule type" value="Genomic_DNA"/>
</dbReference>
<feature type="transmembrane region" description="Helical" evidence="1">
    <location>
        <begin position="248"/>
        <end position="270"/>
    </location>
</feature>
<sequence>MDEEKKYKERQLKLDAKKHFLEQSKFTAAELQGRGYQLSPILFEDSKSRRVFDEGKVEKFSFVEKTKKVFLTLFGFIVNLVWLVIDYNNVNSEKYFLHNKNRSKREYYTELILHISTFYSITLIVLVLINYFILDSAAISSLYDIRSLVWYPDRVLSLSYIYVFSAETTFDIITNTILTVLVPFFIAGVVAGIAWKEDAKDVVGPSSFLSFLLFMAFFFNEIFITSSFKTNDVLAGWFLSLMYESMMLIILFQALMLSLLGGALGVMLGISFSNIASQKNDEQSFFSPSILPVIPITVKTLFDMVDVSSLTGSSFSSRTMLVYLNRTIELNSKRTRTEHCPYFVEGRCAYLGYKTTATKKQICTTESYNSCRVLAFILQSKLLIKEIKEEERNG</sequence>
<evidence type="ECO:0000256" key="1">
    <source>
        <dbReference type="SAM" id="Phobius"/>
    </source>
</evidence>
<feature type="transmembrane region" description="Helical" evidence="1">
    <location>
        <begin position="172"/>
        <end position="195"/>
    </location>
</feature>
<accession>A0A9Y1FK06</accession>
<organism evidence="2">
    <name type="scientific">Candidatus Heimdallarchaeum aukensis</name>
    <dbReference type="NCBI Taxonomy" id="2876573"/>
    <lineage>
        <taxon>Archaea</taxon>
        <taxon>Promethearchaeati</taxon>
        <taxon>Candidatus Heimdallarchaeota</taxon>
        <taxon>Candidatus Heimdallarchaeia (ex Rinke et al. 2021) (nom. nud.)</taxon>
        <taxon>Candidatus Heimdallarchaeales</taxon>
        <taxon>Candidatus Heimdallarchaeaceae</taxon>
        <taxon>Candidatus Heimdallarchaeum</taxon>
    </lineage>
</organism>